<sequence length="321" mass="36139">MTLKELGKDIATEVEAILSSEFTIDITATAAVPHSDDGAITFPNLDEMRQGCKVIETCVLYIDIRRSTELNLQHRPRLVSKLYSSFVRAMVRCAQQYNGHVRGIIGDRVMVVFDQDKCFTNAVNTAQAMNTVAAHIINKHFKRGEVMCGIGIDHGRMLVTKTGFRRHGIQRHNYRSLVWLGRPANVASKLTDIANKSAVHRSEPAVHVGYDFKTQANWYWQTETVQSFLNNLETNWTSNGPYITHKNPHYAGSFYTTSDAQISPATPPILMTSSVYDGYRKENPAAQSITQSWYRRYEISVPGYNGQIYGGDVIFTPLKPD</sequence>
<dbReference type="CDD" id="cd07302">
    <property type="entry name" value="CHD"/>
    <property type="match status" value="1"/>
</dbReference>
<proteinExistence type="predicted"/>
<dbReference type="Pfam" id="PF00211">
    <property type="entry name" value="Guanylate_cyc"/>
    <property type="match status" value="1"/>
</dbReference>
<evidence type="ECO:0000313" key="3">
    <source>
        <dbReference type="Proteomes" id="UP001246473"/>
    </source>
</evidence>
<organism evidence="2 3">
    <name type="scientific">Paraburkholderia fungorum</name>
    <dbReference type="NCBI Taxonomy" id="134537"/>
    <lineage>
        <taxon>Bacteria</taxon>
        <taxon>Pseudomonadati</taxon>
        <taxon>Pseudomonadota</taxon>
        <taxon>Betaproteobacteria</taxon>
        <taxon>Burkholderiales</taxon>
        <taxon>Burkholderiaceae</taxon>
        <taxon>Paraburkholderia</taxon>
    </lineage>
</organism>
<dbReference type="Gene3D" id="3.30.70.1230">
    <property type="entry name" value="Nucleotide cyclase"/>
    <property type="match status" value="1"/>
</dbReference>
<evidence type="ECO:0000259" key="1">
    <source>
        <dbReference type="PROSITE" id="PS50125"/>
    </source>
</evidence>
<dbReference type="AlphaFoldDB" id="A0AAP5QHX5"/>
<dbReference type="PROSITE" id="PS50125">
    <property type="entry name" value="GUANYLATE_CYCLASE_2"/>
    <property type="match status" value="1"/>
</dbReference>
<dbReference type="EMBL" id="JANSLM010000029">
    <property type="protein sequence ID" value="MDT8843801.1"/>
    <property type="molecule type" value="Genomic_DNA"/>
</dbReference>
<dbReference type="SUPFAM" id="SSF55073">
    <property type="entry name" value="Nucleotide cyclase"/>
    <property type="match status" value="1"/>
</dbReference>
<dbReference type="InterPro" id="IPR029787">
    <property type="entry name" value="Nucleotide_cyclase"/>
</dbReference>
<reference evidence="2" key="1">
    <citation type="submission" date="2022-08" db="EMBL/GenBank/DDBJ databases">
        <authorList>
            <person name="Kim S.-J."/>
        </authorList>
    </citation>
    <scope>NUCLEOTIDE SEQUENCE</scope>
    <source>
        <strain evidence="2">KJ</strain>
    </source>
</reference>
<dbReference type="Proteomes" id="UP001246473">
    <property type="component" value="Unassembled WGS sequence"/>
</dbReference>
<feature type="domain" description="Guanylate cyclase" evidence="1">
    <location>
        <begin position="58"/>
        <end position="191"/>
    </location>
</feature>
<dbReference type="GO" id="GO:0009190">
    <property type="term" value="P:cyclic nucleotide biosynthetic process"/>
    <property type="evidence" value="ECO:0007669"/>
    <property type="project" value="InterPro"/>
</dbReference>
<dbReference type="RefSeq" id="WP_315697767.1">
    <property type="nucleotide sequence ID" value="NZ_JANSLM010000029.1"/>
</dbReference>
<dbReference type="GO" id="GO:0035556">
    <property type="term" value="P:intracellular signal transduction"/>
    <property type="evidence" value="ECO:0007669"/>
    <property type="project" value="InterPro"/>
</dbReference>
<gene>
    <name evidence="2" type="ORF">ParKJ_41105</name>
</gene>
<dbReference type="InterPro" id="IPR001054">
    <property type="entry name" value="A/G_cyclase"/>
</dbReference>
<accession>A0AAP5QHX5</accession>
<comment type="caution">
    <text evidence="2">The sequence shown here is derived from an EMBL/GenBank/DDBJ whole genome shotgun (WGS) entry which is preliminary data.</text>
</comment>
<evidence type="ECO:0000313" key="2">
    <source>
        <dbReference type="EMBL" id="MDT8843801.1"/>
    </source>
</evidence>
<protein>
    <submittedName>
        <fullName evidence="2">Adenylate/guanylate cyclase domain-containing protein</fullName>
    </submittedName>
</protein>
<name>A0AAP5QHX5_9BURK</name>
<dbReference type="GO" id="GO:0004016">
    <property type="term" value="F:adenylate cyclase activity"/>
    <property type="evidence" value="ECO:0007669"/>
    <property type="project" value="UniProtKB-ARBA"/>
</dbReference>